<gene>
    <name evidence="1" type="ORF">OJ252_1832</name>
</gene>
<proteinExistence type="predicted"/>
<comment type="caution">
    <text evidence="1">The sequence shown here is derived from an EMBL/GenBank/DDBJ whole genome shotgun (WGS) entry which is preliminary data.</text>
</comment>
<keyword evidence="1" id="KW-0548">Nucleotidyltransferase</keyword>
<name>A0ABQ8P767_9CRYT</name>
<dbReference type="GO" id="GO:0016779">
    <property type="term" value="F:nucleotidyltransferase activity"/>
    <property type="evidence" value="ECO:0007669"/>
    <property type="project" value="UniProtKB-KW"/>
</dbReference>
<dbReference type="CDD" id="cd02164">
    <property type="entry name" value="PPAT_CoAS"/>
    <property type="match status" value="1"/>
</dbReference>
<reference evidence="1" key="1">
    <citation type="submission" date="2022-10" db="EMBL/GenBank/DDBJ databases">
        <title>Adaptive evolution leads to modifications in subtelomeric GC content in a zoonotic Cryptosporidium species.</title>
        <authorList>
            <person name="Li J."/>
            <person name="Feng Y."/>
            <person name="Xiao L."/>
        </authorList>
    </citation>
    <scope>NUCLEOTIDE SEQUENCE</scope>
    <source>
        <strain evidence="1">25894</strain>
    </source>
</reference>
<keyword evidence="1" id="KW-0808">Transferase</keyword>
<accession>A0ABQ8P767</accession>
<organism evidence="1 2">
    <name type="scientific">Cryptosporidium canis</name>
    <dbReference type="NCBI Taxonomy" id="195482"/>
    <lineage>
        <taxon>Eukaryota</taxon>
        <taxon>Sar</taxon>
        <taxon>Alveolata</taxon>
        <taxon>Apicomplexa</taxon>
        <taxon>Conoidasida</taxon>
        <taxon>Coccidia</taxon>
        <taxon>Eucoccidiorida</taxon>
        <taxon>Eimeriorina</taxon>
        <taxon>Cryptosporidiidae</taxon>
        <taxon>Cryptosporidium</taxon>
    </lineage>
</organism>
<dbReference type="EMBL" id="JAPCXB010000068">
    <property type="protein sequence ID" value="KAJ1610756.1"/>
    <property type="molecule type" value="Genomic_DNA"/>
</dbReference>
<keyword evidence="2" id="KW-1185">Reference proteome</keyword>
<evidence type="ECO:0000313" key="1">
    <source>
        <dbReference type="EMBL" id="KAJ1610756.1"/>
    </source>
</evidence>
<dbReference type="InterPro" id="IPR014729">
    <property type="entry name" value="Rossmann-like_a/b/a_fold"/>
</dbReference>
<protein>
    <submittedName>
        <fullName evidence="1">Cytidylyltransferase exon-1</fullName>
    </submittedName>
</protein>
<sequence length="634" mass="72680">MSGIESGFLILSSKWWSDIGASDCTRYTLFKILYSCIYHTSHSLFIYYSVFPQLSECCHDISRISSGPSDIDDGIIQPHFVKLTHKHINGIVKAYEIALDVIEMLNKIPTFDIRFIPVKNDCLSHIYRTMKSNTQHLFWPNSYKFCGKHGNLIQSATVINDLFSCICRESVYYIDLISENVEIDSIICRKYTTDLISHGFKAYKISDNLPIPFWENRVNSAIETDDDKFFDSPINRALFAGTFDRLHPGHKVNITVATWYAKELVIIGITDTPLNANKSDKDIIQDFSFRSANVHSFIFSLSPDISVAILRISSIVGGADIFEFDALIATPESYNNALKINDLRSACGSPLVKLVKVPFVYRPQINDQIGGLKAANGLPVKFCSTELRFSLKQNLNNPCHLSILRKSVTGILHSILKSDYTPNNISAIMDMVFSCIDDIIFEILYEWQKLLGAEYGRVIFEKWFESFILELGVDGIFSNPEATGDLSVHVSKCFTFILIYIISSLNLIKKERTTVLFCYLNKLYLLFKQLLNDEYNEMEKGCEDSEFCIPYICCNSDIEKNIFFSKINKFKYSNFEYKFGDLKEDKALYFGLKRKYNSNNMVASKDHYLSFELVNRKLNKFFQVNEIESKSLFQ</sequence>
<dbReference type="Proteomes" id="UP001071777">
    <property type="component" value="Unassembled WGS sequence"/>
</dbReference>
<evidence type="ECO:0000313" key="2">
    <source>
        <dbReference type="Proteomes" id="UP001071777"/>
    </source>
</evidence>
<dbReference type="SUPFAM" id="SSF52374">
    <property type="entry name" value="Nucleotidylyl transferase"/>
    <property type="match status" value="1"/>
</dbReference>
<dbReference type="Gene3D" id="3.40.50.620">
    <property type="entry name" value="HUPs"/>
    <property type="match status" value="1"/>
</dbReference>